<accession>A0A183JRL3</accession>
<dbReference type="STRING" id="6186.A0A183JRL3"/>
<dbReference type="Proteomes" id="UP000279833">
    <property type="component" value="Unassembled WGS sequence"/>
</dbReference>
<evidence type="ECO:0000313" key="3">
    <source>
        <dbReference type="Proteomes" id="UP000279833"/>
    </source>
</evidence>
<keyword evidence="1" id="KW-0812">Transmembrane</keyword>
<evidence type="ECO:0000313" key="2">
    <source>
        <dbReference type="EMBL" id="VDO95033.1"/>
    </source>
</evidence>
<keyword evidence="1" id="KW-1133">Transmembrane helix</keyword>
<reference evidence="4" key="1">
    <citation type="submission" date="2016-06" db="UniProtKB">
        <authorList>
            <consortium name="WormBaseParasite"/>
        </authorList>
    </citation>
    <scope>IDENTIFICATION</scope>
</reference>
<dbReference type="EMBL" id="UZAK01008566">
    <property type="protein sequence ID" value="VDO95033.1"/>
    <property type="molecule type" value="Genomic_DNA"/>
</dbReference>
<evidence type="ECO:0000256" key="1">
    <source>
        <dbReference type="SAM" id="Phobius"/>
    </source>
</evidence>
<proteinExistence type="predicted"/>
<dbReference type="AlphaFoldDB" id="A0A183JRL3"/>
<organism evidence="4">
    <name type="scientific">Schistosoma curassoni</name>
    <dbReference type="NCBI Taxonomy" id="6186"/>
    <lineage>
        <taxon>Eukaryota</taxon>
        <taxon>Metazoa</taxon>
        <taxon>Spiralia</taxon>
        <taxon>Lophotrochozoa</taxon>
        <taxon>Platyhelminthes</taxon>
        <taxon>Trematoda</taxon>
        <taxon>Digenea</taxon>
        <taxon>Strigeidida</taxon>
        <taxon>Schistosomatoidea</taxon>
        <taxon>Schistosomatidae</taxon>
        <taxon>Schistosoma</taxon>
    </lineage>
</organism>
<evidence type="ECO:0000313" key="4">
    <source>
        <dbReference type="WBParaSite" id="SCUD_0000535201-mRNA-1"/>
    </source>
</evidence>
<feature type="transmembrane region" description="Helical" evidence="1">
    <location>
        <begin position="144"/>
        <end position="169"/>
    </location>
</feature>
<gene>
    <name evidence="2" type="ORF">SCUD_LOCUS5352</name>
</gene>
<sequence length="170" mass="18958">MSINSDQVASFIANANKLYLEELGLYTSRDRSNPIRTLTGNESSQFCGVIQQLRQPKEESSSLHLPSACNVSVTNINIPNLNFRDQQSEYMGMCLPRPHSSEGAGNHTFGSYMKSELSRGTPRCIVSKILFALIPSLYSLNIGIFTVVFPCILLMLFVIYELVVFITLLN</sequence>
<protein>
    <submittedName>
        <fullName evidence="2 4">Uncharacterized protein</fullName>
    </submittedName>
</protein>
<keyword evidence="3" id="KW-1185">Reference proteome</keyword>
<keyword evidence="1" id="KW-0472">Membrane</keyword>
<dbReference type="WBParaSite" id="SCUD_0000535201-mRNA-1">
    <property type="protein sequence ID" value="SCUD_0000535201-mRNA-1"/>
    <property type="gene ID" value="SCUD_0000535201"/>
</dbReference>
<name>A0A183JRL3_9TREM</name>
<reference evidence="2 3" key="2">
    <citation type="submission" date="2018-11" db="EMBL/GenBank/DDBJ databases">
        <authorList>
            <consortium name="Pathogen Informatics"/>
        </authorList>
    </citation>
    <scope>NUCLEOTIDE SEQUENCE [LARGE SCALE GENOMIC DNA]</scope>
    <source>
        <strain evidence="2">Dakar</strain>
        <strain evidence="3">Dakar, Senegal</strain>
    </source>
</reference>